<name>A0A8X6PF84_NEPPI</name>
<organism evidence="1 2">
    <name type="scientific">Nephila pilipes</name>
    <name type="common">Giant wood spider</name>
    <name type="synonym">Nephila maculata</name>
    <dbReference type="NCBI Taxonomy" id="299642"/>
    <lineage>
        <taxon>Eukaryota</taxon>
        <taxon>Metazoa</taxon>
        <taxon>Ecdysozoa</taxon>
        <taxon>Arthropoda</taxon>
        <taxon>Chelicerata</taxon>
        <taxon>Arachnida</taxon>
        <taxon>Araneae</taxon>
        <taxon>Araneomorphae</taxon>
        <taxon>Entelegynae</taxon>
        <taxon>Araneoidea</taxon>
        <taxon>Nephilidae</taxon>
        <taxon>Nephila</taxon>
    </lineage>
</organism>
<dbReference type="OrthoDB" id="6467440at2759"/>
<feature type="non-terminal residue" evidence="1">
    <location>
        <position position="67"/>
    </location>
</feature>
<sequence>MKSQAPSTTPLPPPIMMKITTNYRDQLKTLTLDYPNLRTRLSGDYVKLYLNTDDEYRSIIKSLEEHN</sequence>
<proteinExistence type="predicted"/>
<evidence type="ECO:0000313" key="1">
    <source>
        <dbReference type="EMBL" id="GFT61396.1"/>
    </source>
</evidence>
<accession>A0A8X6PF84</accession>
<dbReference type="EMBL" id="BMAW01067792">
    <property type="protein sequence ID" value="GFT61396.1"/>
    <property type="molecule type" value="Genomic_DNA"/>
</dbReference>
<keyword evidence="2" id="KW-1185">Reference proteome</keyword>
<reference evidence="1" key="1">
    <citation type="submission" date="2020-08" db="EMBL/GenBank/DDBJ databases">
        <title>Multicomponent nature underlies the extraordinary mechanical properties of spider dragline silk.</title>
        <authorList>
            <person name="Kono N."/>
            <person name="Nakamura H."/>
            <person name="Mori M."/>
            <person name="Yoshida Y."/>
            <person name="Ohtoshi R."/>
            <person name="Malay A.D."/>
            <person name="Moran D.A.P."/>
            <person name="Tomita M."/>
            <person name="Numata K."/>
            <person name="Arakawa K."/>
        </authorList>
    </citation>
    <scope>NUCLEOTIDE SEQUENCE</scope>
</reference>
<dbReference type="AlphaFoldDB" id="A0A8X6PF84"/>
<dbReference type="Proteomes" id="UP000887013">
    <property type="component" value="Unassembled WGS sequence"/>
</dbReference>
<protein>
    <submittedName>
        <fullName evidence="1">Uncharacterized protein</fullName>
    </submittedName>
</protein>
<comment type="caution">
    <text evidence="1">The sequence shown here is derived from an EMBL/GenBank/DDBJ whole genome shotgun (WGS) entry which is preliminary data.</text>
</comment>
<evidence type="ECO:0000313" key="2">
    <source>
        <dbReference type="Proteomes" id="UP000887013"/>
    </source>
</evidence>
<gene>
    <name evidence="1" type="ORF">NPIL_291941</name>
</gene>